<evidence type="ECO:0000256" key="1">
    <source>
        <dbReference type="ARBA" id="ARBA00004651"/>
    </source>
</evidence>
<feature type="domain" description="RDD" evidence="7">
    <location>
        <begin position="5"/>
        <end position="133"/>
    </location>
</feature>
<accession>A0ABN6CLF1</accession>
<dbReference type="PANTHER" id="PTHR36115:SF6">
    <property type="entry name" value="PROLINE-RICH ANTIGEN HOMOLOG"/>
    <property type="match status" value="1"/>
</dbReference>
<protein>
    <recommendedName>
        <fullName evidence="7">RDD domain-containing protein</fullName>
    </recommendedName>
</protein>
<sequence>MPVGYASWIQRVGATIIDMLVYVPFYIVALFFRPTVDPQTLEIHTSPMYWVIYFLGLAAWGYNRWYLAGTTGQSWGKKALGIKLVDGASGQTIGAGKAFLRDLAHIADGFICGIGYLFPLWDEKRQTLSDKICSTVVVRL</sequence>
<dbReference type="InterPro" id="IPR010432">
    <property type="entry name" value="RDD"/>
</dbReference>
<evidence type="ECO:0000256" key="6">
    <source>
        <dbReference type="SAM" id="Phobius"/>
    </source>
</evidence>
<dbReference type="EMBL" id="AP023356">
    <property type="protein sequence ID" value="BCJ45836.1"/>
    <property type="molecule type" value="Genomic_DNA"/>
</dbReference>
<gene>
    <name evidence="8" type="ORF">Aiant_64930</name>
</gene>
<reference evidence="8 9" key="1">
    <citation type="submission" date="2020-08" db="EMBL/GenBank/DDBJ databases">
        <title>Whole genome shotgun sequence of Actinoplanes ianthinogenes NBRC 13996.</title>
        <authorList>
            <person name="Komaki H."/>
            <person name="Tamura T."/>
        </authorList>
    </citation>
    <scope>NUCLEOTIDE SEQUENCE [LARGE SCALE GENOMIC DNA]</scope>
    <source>
        <strain evidence="8 9">NBRC 13996</strain>
    </source>
</reference>
<evidence type="ECO:0000256" key="2">
    <source>
        <dbReference type="ARBA" id="ARBA00022475"/>
    </source>
</evidence>
<keyword evidence="3 6" id="KW-0812">Transmembrane</keyword>
<evidence type="ECO:0000256" key="5">
    <source>
        <dbReference type="ARBA" id="ARBA00023136"/>
    </source>
</evidence>
<keyword evidence="5 6" id="KW-0472">Membrane</keyword>
<dbReference type="InterPro" id="IPR051791">
    <property type="entry name" value="Pra-immunoreactive"/>
</dbReference>
<dbReference type="Proteomes" id="UP000676967">
    <property type="component" value="Chromosome"/>
</dbReference>
<keyword evidence="9" id="KW-1185">Reference proteome</keyword>
<name>A0ABN6CLF1_9ACTN</name>
<evidence type="ECO:0000256" key="3">
    <source>
        <dbReference type="ARBA" id="ARBA00022692"/>
    </source>
</evidence>
<feature type="transmembrane region" description="Helical" evidence="6">
    <location>
        <begin position="47"/>
        <end position="67"/>
    </location>
</feature>
<evidence type="ECO:0000259" key="7">
    <source>
        <dbReference type="Pfam" id="PF06271"/>
    </source>
</evidence>
<organism evidence="8 9">
    <name type="scientific">Actinoplanes ianthinogenes</name>
    <dbReference type="NCBI Taxonomy" id="122358"/>
    <lineage>
        <taxon>Bacteria</taxon>
        <taxon>Bacillati</taxon>
        <taxon>Actinomycetota</taxon>
        <taxon>Actinomycetes</taxon>
        <taxon>Micromonosporales</taxon>
        <taxon>Micromonosporaceae</taxon>
        <taxon>Actinoplanes</taxon>
    </lineage>
</organism>
<dbReference type="RefSeq" id="WP_212846563.1">
    <property type="nucleotide sequence ID" value="NZ_AP023356.1"/>
</dbReference>
<dbReference type="PANTHER" id="PTHR36115">
    <property type="entry name" value="PROLINE-RICH ANTIGEN HOMOLOG-RELATED"/>
    <property type="match status" value="1"/>
</dbReference>
<proteinExistence type="predicted"/>
<feature type="transmembrane region" description="Helical" evidence="6">
    <location>
        <begin position="12"/>
        <end position="32"/>
    </location>
</feature>
<evidence type="ECO:0000313" key="8">
    <source>
        <dbReference type="EMBL" id="BCJ45836.1"/>
    </source>
</evidence>
<keyword evidence="4 6" id="KW-1133">Transmembrane helix</keyword>
<keyword evidence="2" id="KW-1003">Cell membrane</keyword>
<dbReference type="Pfam" id="PF06271">
    <property type="entry name" value="RDD"/>
    <property type="match status" value="1"/>
</dbReference>
<evidence type="ECO:0000256" key="4">
    <source>
        <dbReference type="ARBA" id="ARBA00022989"/>
    </source>
</evidence>
<evidence type="ECO:0000313" key="9">
    <source>
        <dbReference type="Proteomes" id="UP000676967"/>
    </source>
</evidence>
<comment type="subcellular location">
    <subcellularLocation>
        <location evidence="1">Cell membrane</location>
        <topology evidence="1">Multi-pass membrane protein</topology>
    </subcellularLocation>
</comment>